<sequence>MAKIVETPLMKQYFDIKAKHPDAILLFRVGDFYEMYGDDAVVGAEILGIVQTKRANGVGQSVEMAGFPHHALDTYLPKLVRAGKRVAICDQLEDPKLAKKLVKRGITELVTPGVSINDNILNHKENNFLAAIHLVKDKCGVSFLDISTGEFLTAEGTTDYIDKLLNNFSPKEVLIERNNKKRFEELFGPRYFTYELDDWIFTSEAANDRLLKHFETKNLKGFGIQHLKLGIIASGAILYYLDQTQHTHISHITSLSRIEEERYVRLDKFTVRSLELVSAMNEDGKSLLDVIDKTISPMGSRLLRRWILFPLKDVKPIQERQDVVEYFFRHPEVKELLDEQLEQIGDLERIISKVAVGRVSPREVVQLKVALQALEPIKEACMASNEPSLCRIGEQLNVCALIRDRIDREIQPDPPTLVNRGGVIAKGVNAELDELRSIAYSGKDYLLQVQQREIERTGIPSLKIAFNNVFGYYIEVRNAHKDKVPADWIRKQTLVNAERYITEELKEYEEKILGAEEKILSLEARLFNELVLCLTEYIPPIQCNANLVGRLDCLLSFAKAAESNKYIRPLVDESDVIDIKGGRHPVIEKQLPLGEVYVANDVYLDEDKQQIIIITGPNMAGKSALLRQTALITLLAQIGCFVPAESARIGIVDKIFTRVGASDNISVGESTFMVEMNEAADILNNMTSRSLVLFDELGRGTSTYDGISIAWAIVEYIHEHPNTHAKTLFATHYHELNEMERSFPRIKNFNVSVKEVGNKVIFLRKLVPGGSEHSFGIHVAKMAGMPKCIVNRADEILKQLESEKRQEGAISGSSVKKTPVTGQSGNYQLSFFQLDDPVLSQVRDEIKNMDLNNLTPLEALNKLSEIRKIITGK</sequence>
<organism evidence="13 14">
    <name type="scientific">Parabacteroides absconsus</name>
    <dbReference type="NCBI Taxonomy" id="2951805"/>
    <lineage>
        <taxon>Bacteria</taxon>
        <taxon>Pseudomonadati</taxon>
        <taxon>Bacteroidota</taxon>
        <taxon>Bacteroidia</taxon>
        <taxon>Bacteroidales</taxon>
        <taxon>Tannerellaceae</taxon>
        <taxon>Parabacteroides</taxon>
    </lineage>
</organism>
<dbReference type="InterPro" id="IPR005748">
    <property type="entry name" value="DNA_mismatch_repair_MutS"/>
</dbReference>
<proteinExistence type="inferred from homology"/>
<name>A0ABZ2IHK3_9BACT</name>
<evidence type="ECO:0000256" key="8">
    <source>
        <dbReference type="ARBA" id="ARBA00024647"/>
    </source>
</evidence>
<feature type="domain" description="DNA mismatch repair proteins mutS family" evidence="12">
    <location>
        <begin position="690"/>
        <end position="706"/>
    </location>
</feature>
<dbReference type="RefSeq" id="WP_251967870.1">
    <property type="nucleotide sequence ID" value="NZ_CP146284.1"/>
</dbReference>
<dbReference type="InterPro" id="IPR017261">
    <property type="entry name" value="DNA_mismatch_repair_MutS/MSH"/>
</dbReference>
<evidence type="ECO:0000256" key="5">
    <source>
        <dbReference type="ARBA" id="ARBA00022840"/>
    </source>
</evidence>
<dbReference type="SMART" id="SM00534">
    <property type="entry name" value="MUTSac"/>
    <property type="match status" value="1"/>
</dbReference>
<dbReference type="PIRSF" id="PIRSF037677">
    <property type="entry name" value="DNA_mis_repair_Msh6"/>
    <property type="match status" value="1"/>
</dbReference>
<dbReference type="PANTHER" id="PTHR11361">
    <property type="entry name" value="DNA MISMATCH REPAIR PROTEIN MUTS FAMILY MEMBER"/>
    <property type="match status" value="1"/>
</dbReference>
<evidence type="ECO:0000256" key="7">
    <source>
        <dbReference type="ARBA" id="ARBA00023204"/>
    </source>
</evidence>
<dbReference type="InterPro" id="IPR007695">
    <property type="entry name" value="DNA_mismatch_repair_MutS-lik_N"/>
</dbReference>
<dbReference type="InterPro" id="IPR045076">
    <property type="entry name" value="MutS"/>
</dbReference>
<evidence type="ECO:0000256" key="6">
    <source>
        <dbReference type="ARBA" id="ARBA00023125"/>
    </source>
</evidence>
<evidence type="ECO:0000256" key="11">
    <source>
        <dbReference type="SAM" id="Coils"/>
    </source>
</evidence>
<evidence type="ECO:0000313" key="14">
    <source>
        <dbReference type="Proteomes" id="UP001320603"/>
    </source>
</evidence>
<gene>
    <name evidence="9 13" type="primary">mutS</name>
    <name evidence="13" type="ORF">NEE14_010905</name>
</gene>
<keyword evidence="4 9" id="KW-0227">DNA damage</keyword>
<evidence type="ECO:0000256" key="1">
    <source>
        <dbReference type="ARBA" id="ARBA00006271"/>
    </source>
</evidence>
<dbReference type="Pfam" id="PF01624">
    <property type="entry name" value="MutS_I"/>
    <property type="match status" value="1"/>
</dbReference>
<evidence type="ECO:0000259" key="12">
    <source>
        <dbReference type="PROSITE" id="PS00486"/>
    </source>
</evidence>
<dbReference type="Pfam" id="PF05190">
    <property type="entry name" value="MutS_IV"/>
    <property type="match status" value="1"/>
</dbReference>
<evidence type="ECO:0000256" key="3">
    <source>
        <dbReference type="ARBA" id="ARBA00022741"/>
    </source>
</evidence>
<dbReference type="HAMAP" id="MF_00096">
    <property type="entry name" value="MutS"/>
    <property type="match status" value="1"/>
</dbReference>
<dbReference type="SUPFAM" id="SSF53150">
    <property type="entry name" value="DNA repair protein MutS, domain II"/>
    <property type="match status" value="1"/>
</dbReference>
<dbReference type="SMART" id="SM00533">
    <property type="entry name" value="MUTSd"/>
    <property type="match status" value="1"/>
</dbReference>
<comment type="function">
    <text evidence="8 9">This protein is involved in the repair of mismatches in DNA. It is possible that it carries out the mismatch recognition step. This protein has a weak ATPase activity.</text>
</comment>
<dbReference type="Pfam" id="PF05192">
    <property type="entry name" value="MutS_III"/>
    <property type="match status" value="1"/>
</dbReference>
<accession>A0ABZ2IHK3</accession>
<evidence type="ECO:0000256" key="4">
    <source>
        <dbReference type="ARBA" id="ARBA00022763"/>
    </source>
</evidence>
<dbReference type="InterPro" id="IPR027417">
    <property type="entry name" value="P-loop_NTPase"/>
</dbReference>
<dbReference type="SUPFAM" id="SSF48334">
    <property type="entry name" value="DNA repair protein MutS, domain III"/>
    <property type="match status" value="1"/>
</dbReference>
<dbReference type="Gene3D" id="3.40.50.300">
    <property type="entry name" value="P-loop containing nucleotide triphosphate hydrolases"/>
    <property type="match status" value="1"/>
</dbReference>
<feature type="coiled-coil region" evidence="11">
    <location>
        <begin position="498"/>
        <end position="525"/>
    </location>
</feature>
<keyword evidence="3 9" id="KW-0547">Nucleotide-binding</keyword>
<dbReference type="Pfam" id="PF00488">
    <property type="entry name" value="MutS_V"/>
    <property type="match status" value="1"/>
</dbReference>
<comment type="similarity">
    <text evidence="1 9 10">Belongs to the DNA mismatch repair MutS family.</text>
</comment>
<dbReference type="InterPro" id="IPR007861">
    <property type="entry name" value="DNA_mismatch_repair_MutS_clamp"/>
</dbReference>
<dbReference type="PROSITE" id="PS00486">
    <property type="entry name" value="DNA_MISMATCH_REPAIR_2"/>
    <property type="match status" value="1"/>
</dbReference>
<dbReference type="Gene3D" id="3.40.1170.10">
    <property type="entry name" value="DNA repair protein MutS, domain I"/>
    <property type="match status" value="1"/>
</dbReference>
<keyword evidence="5 9" id="KW-0067">ATP-binding</keyword>
<dbReference type="PANTHER" id="PTHR11361:SF34">
    <property type="entry name" value="DNA MISMATCH REPAIR PROTEIN MSH1, MITOCHONDRIAL"/>
    <property type="match status" value="1"/>
</dbReference>
<dbReference type="Gene3D" id="1.10.1420.10">
    <property type="match status" value="2"/>
</dbReference>
<reference evidence="13 14" key="1">
    <citation type="submission" date="2024-02" db="EMBL/GenBank/DDBJ databases">
        <title>Whole genome sequencing of Parabacteroides sp. AD58.</title>
        <authorList>
            <person name="Chaplin A.V."/>
            <person name="Pikina A.P."/>
            <person name="Sokolova S.R."/>
            <person name="Korostin D.O."/>
            <person name="Efimov B.A."/>
        </authorList>
    </citation>
    <scope>NUCLEOTIDE SEQUENCE [LARGE SCALE GENOMIC DNA]</scope>
    <source>
        <strain evidence="13 14">AD58</strain>
    </source>
</reference>
<dbReference type="InterPro" id="IPR000432">
    <property type="entry name" value="DNA_mismatch_repair_MutS_C"/>
</dbReference>
<keyword evidence="6 9" id="KW-0238">DNA-binding</keyword>
<evidence type="ECO:0000256" key="2">
    <source>
        <dbReference type="ARBA" id="ARBA00021982"/>
    </source>
</evidence>
<dbReference type="InterPro" id="IPR016151">
    <property type="entry name" value="DNA_mismatch_repair_MutS_N"/>
</dbReference>
<protein>
    <recommendedName>
        <fullName evidence="2 9">DNA mismatch repair protein MutS</fullName>
    </recommendedName>
</protein>
<dbReference type="SUPFAM" id="SSF52540">
    <property type="entry name" value="P-loop containing nucleoside triphosphate hydrolases"/>
    <property type="match status" value="1"/>
</dbReference>
<dbReference type="CDD" id="cd03284">
    <property type="entry name" value="ABC_MutS1"/>
    <property type="match status" value="1"/>
</dbReference>
<evidence type="ECO:0000256" key="9">
    <source>
        <dbReference type="HAMAP-Rule" id="MF_00096"/>
    </source>
</evidence>
<dbReference type="Pfam" id="PF05188">
    <property type="entry name" value="MutS_II"/>
    <property type="match status" value="1"/>
</dbReference>
<dbReference type="SUPFAM" id="SSF55271">
    <property type="entry name" value="DNA repair protein MutS, domain I"/>
    <property type="match status" value="1"/>
</dbReference>
<evidence type="ECO:0000256" key="10">
    <source>
        <dbReference type="RuleBase" id="RU003756"/>
    </source>
</evidence>
<dbReference type="NCBIfam" id="NF003810">
    <property type="entry name" value="PRK05399.1"/>
    <property type="match status" value="1"/>
</dbReference>
<dbReference type="InterPro" id="IPR007696">
    <property type="entry name" value="DNA_mismatch_repair_MutS_core"/>
</dbReference>
<dbReference type="Proteomes" id="UP001320603">
    <property type="component" value="Chromosome"/>
</dbReference>
<keyword evidence="7 9" id="KW-0234">DNA repair</keyword>
<evidence type="ECO:0000313" key="13">
    <source>
        <dbReference type="EMBL" id="WWV65505.1"/>
    </source>
</evidence>
<dbReference type="InterPro" id="IPR036187">
    <property type="entry name" value="DNA_mismatch_repair_MutS_sf"/>
</dbReference>
<dbReference type="InterPro" id="IPR007860">
    <property type="entry name" value="DNA_mmatch_repair_MutS_con_dom"/>
</dbReference>
<keyword evidence="14" id="KW-1185">Reference proteome</keyword>
<dbReference type="NCBIfam" id="TIGR01070">
    <property type="entry name" value="mutS1"/>
    <property type="match status" value="1"/>
</dbReference>
<dbReference type="Gene3D" id="3.30.420.110">
    <property type="entry name" value="MutS, connector domain"/>
    <property type="match status" value="1"/>
</dbReference>
<feature type="binding site" evidence="9">
    <location>
        <begin position="616"/>
        <end position="623"/>
    </location>
    <ligand>
        <name>ATP</name>
        <dbReference type="ChEBI" id="CHEBI:30616"/>
    </ligand>
</feature>
<dbReference type="EMBL" id="CP146284">
    <property type="protein sequence ID" value="WWV65505.1"/>
    <property type="molecule type" value="Genomic_DNA"/>
</dbReference>
<keyword evidence="11" id="KW-0175">Coiled coil</keyword>
<dbReference type="InterPro" id="IPR036678">
    <property type="entry name" value="MutS_con_dom_sf"/>
</dbReference>